<name>A0A517YKL3_9BACT</name>
<proteinExistence type="predicted"/>
<protein>
    <submittedName>
        <fullName evidence="2">Uncharacterized protein</fullName>
    </submittedName>
</protein>
<evidence type="ECO:0000313" key="2">
    <source>
        <dbReference type="EMBL" id="QDU30756.1"/>
    </source>
</evidence>
<dbReference type="KEGG" id="aagg:ETAA8_59040"/>
<evidence type="ECO:0000313" key="3">
    <source>
        <dbReference type="Proteomes" id="UP000315017"/>
    </source>
</evidence>
<keyword evidence="3" id="KW-1185">Reference proteome</keyword>
<dbReference type="Proteomes" id="UP000315017">
    <property type="component" value="Chromosome"/>
</dbReference>
<dbReference type="EMBL" id="CP036274">
    <property type="protein sequence ID" value="QDU30756.1"/>
    <property type="molecule type" value="Genomic_DNA"/>
</dbReference>
<gene>
    <name evidence="2" type="ORF">ETAA8_59040</name>
</gene>
<reference evidence="2 3" key="1">
    <citation type="submission" date="2019-02" db="EMBL/GenBank/DDBJ databases">
        <title>Deep-cultivation of Planctomycetes and their phenomic and genomic characterization uncovers novel biology.</title>
        <authorList>
            <person name="Wiegand S."/>
            <person name="Jogler M."/>
            <person name="Boedeker C."/>
            <person name="Pinto D."/>
            <person name="Vollmers J."/>
            <person name="Rivas-Marin E."/>
            <person name="Kohn T."/>
            <person name="Peeters S.H."/>
            <person name="Heuer A."/>
            <person name="Rast P."/>
            <person name="Oberbeckmann S."/>
            <person name="Bunk B."/>
            <person name="Jeske O."/>
            <person name="Meyerdierks A."/>
            <person name="Storesund J.E."/>
            <person name="Kallscheuer N."/>
            <person name="Luecker S."/>
            <person name="Lage O.M."/>
            <person name="Pohl T."/>
            <person name="Merkel B.J."/>
            <person name="Hornburger P."/>
            <person name="Mueller R.-W."/>
            <person name="Bruemmer F."/>
            <person name="Labrenz M."/>
            <person name="Spormann A.M."/>
            <person name="Op den Camp H."/>
            <person name="Overmann J."/>
            <person name="Amann R."/>
            <person name="Jetten M.S.M."/>
            <person name="Mascher T."/>
            <person name="Medema M.H."/>
            <person name="Devos D.P."/>
            <person name="Kaster A.-K."/>
            <person name="Ovreas L."/>
            <person name="Rohde M."/>
            <person name="Galperin M.Y."/>
            <person name="Jogler C."/>
        </authorList>
    </citation>
    <scope>NUCLEOTIDE SEQUENCE [LARGE SCALE GENOMIC DNA]</scope>
    <source>
        <strain evidence="2 3">ETA_A8</strain>
    </source>
</reference>
<evidence type="ECO:0000256" key="1">
    <source>
        <dbReference type="SAM" id="Phobius"/>
    </source>
</evidence>
<sequence>METKPNWRELLDACRIDQNDPQRPELAAELAPLARELPTQPDLVEALNRSQQFDRNVRSALEDVPIPASLAERLLAGCDAHMVAPADAPTVPTAPEPVFTSTAWSRRKALTVLATAASLLVLLLGGIGTALRLNKPQHVTNDELALRATQWFNHCGPAAKWLPGSQAPLKQFPLDRAIVVRPSRWAQIDPQTVAYELVLPRTGQRALLFVHHNSLPHPQLRTYPSTRLNSSGGIMLGAWRRGEVIYVLSVVENGDQRLDDFIKSVPQA</sequence>
<feature type="transmembrane region" description="Helical" evidence="1">
    <location>
        <begin position="109"/>
        <end position="131"/>
    </location>
</feature>
<keyword evidence="1" id="KW-1133">Transmembrane helix</keyword>
<dbReference type="AlphaFoldDB" id="A0A517YKL3"/>
<dbReference type="RefSeq" id="WP_145096748.1">
    <property type="nucleotide sequence ID" value="NZ_CP036274.1"/>
</dbReference>
<organism evidence="2 3">
    <name type="scientific">Anatilimnocola aggregata</name>
    <dbReference type="NCBI Taxonomy" id="2528021"/>
    <lineage>
        <taxon>Bacteria</taxon>
        <taxon>Pseudomonadati</taxon>
        <taxon>Planctomycetota</taxon>
        <taxon>Planctomycetia</taxon>
        <taxon>Pirellulales</taxon>
        <taxon>Pirellulaceae</taxon>
        <taxon>Anatilimnocola</taxon>
    </lineage>
</organism>
<keyword evidence="1" id="KW-0472">Membrane</keyword>
<accession>A0A517YKL3</accession>
<keyword evidence="1" id="KW-0812">Transmembrane</keyword>